<dbReference type="EMBL" id="JAAGKO020000001">
    <property type="protein sequence ID" value="MDI5961292.1"/>
    <property type="molecule type" value="Genomic_DNA"/>
</dbReference>
<reference evidence="11 12" key="1">
    <citation type="submission" date="2023-05" db="EMBL/GenBank/DDBJ databases">
        <title>Streptantibioticus silvisoli sp. nov., acidotolerant actinomycetes 1 from pine litter.</title>
        <authorList>
            <person name="Swiecimska M."/>
            <person name="Golinska P."/>
            <person name="Sangal V."/>
            <person name="Wachnowicz B."/>
            <person name="Goodfellow M."/>
        </authorList>
    </citation>
    <scope>NUCLEOTIDE SEQUENCE [LARGE SCALE GENOMIC DNA]</scope>
    <source>
        <strain evidence="11 12">SL54</strain>
    </source>
</reference>
<keyword evidence="3 11" id="KW-0328">Glycosyltransferase</keyword>
<dbReference type="GO" id="GO:0016757">
    <property type="term" value="F:glycosyltransferase activity"/>
    <property type="evidence" value="ECO:0007669"/>
    <property type="project" value="UniProtKB-KW"/>
</dbReference>
<keyword evidence="4 11" id="KW-0808">Transferase</keyword>
<protein>
    <recommendedName>
        <fullName evidence="9">4,4'-diaponeurosporenoate glycosyltransferase</fullName>
    </recommendedName>
</protein>
<name>A0ABT6VU58_9ACTN</name>
<evidence type="ECO:0000256" key="2">
    <source>
        <dbReference type="ARBA" id="ARBA00022475"/>
    </source>
</evidence>
<dbReference type="PANTHER" id="PTHR43646">
    <property type="entry name" value="GLYCOSYLTRANSFERASE"/>
    <property type="match status" value="1"/>
</dbReference>
<comment type="subcellular location">
    <subcellularLocation>
        <location evidence="1">Cell membrane</location>
    </subcellularLocation>
</comment>
<dbReference type="InterPro" id="IPR001173">
    <property type="entry name" value="Glyco_trans_2-like"/>
</dbReference>
<comment type="pathway">
    <text evidence="7">Carotenoid biosynthesis; staphyloxanthin biosynthesis; staphyloxanthin from farnesyl diphosphate: step 4/5.</text>
</comment>
<comment type="caution">
    <text evidence="11">The sequence shown here is derived from an EMBL/GenBank/DDBJ whole genome shotgun (WGS) entry which is preliminary data.</text>
</comment>
<dbReference type="Gene3D" id="3.90.550.10">
    <property type="entry name" value="Spore Coat Polysaccharide Biosynthesis Protein SpsA, Chain A"/>
    <property type="match status" value="1"/>
</dbReference>
<dbReference type="Proteomes" id="UP001156398">
    <property type="component" value="Unassembled WGS sequence"/>
</dbReference>
<evidence type="ECO:0000256" key="1">
    <source>
        <dbReference type="ARBA" id="ARBA00004236"/>
    </source>
</evidence>
<evidence type="ECO:0000256" key="7">
    <source>
        <dbReference type="ARBA" id="ARBA00037904"/>
    </source>
</evidence>
<keyword evidence="5" id="KW-0472">Membrane</keyword>
<dbReference type="Pfam" id="PF00535">
    <property type="entry name" value="Glycos_transf_2"/>
    <property type="match status" value="1"/>
</dbReference>
<accession>A0ABT6VU58</accession>
<dbReference type="RefSeq" id="WP_271323422.1">
    <property type="nucleotide sequence ID" value="NZ_JAAGKO020000001.1"/>
</dbReference>
<dbReference type="PANTHER" id="PTHR43646:SF2">
    <property type="entry name" value="GLYCOSYLTRANSFERASE 2-LIKE DOMAIN-CONTAINING PROTEIN"/>
    <property type="match status" value="1"/>
</dbReference>
<sequence length="260" mass="27332">MSDHRADRPPIGALAVIVPAHDEALLLPRALDALHTAAGHPALHGVALSLVVAADLCRDDTAAIARTAGADVVEVSARNAGIARHAAIRHALRRLGTPESATWIATTDADSRVPPDWLAHQLAQAAHGWDAVVGTVDVTVWPASYPAGAQTRYTADYRRAASRSPHAHPHVHGANLGLSARAYRAVGGFPPLASGEDVALVARLDRARFRVLRTTACPVDTSARFAGRAPGGFSAHLRRLAGAHPPVLEPDPPLTSRRVT</sequence>
<evidence type="ECO:0000259" key="10">
    <source>
        <dbReference type="Pfam" id="PF00535"/>
    </source>
</evidence>
<evidence type="ECO:0000256" key="3">
    <source>
        <dbReference type="ARBA" id="ARBA00022676"/>
    </source>
</evidence>
<evidence type="ECO:0000256" key="5">
    <source>
        <dbReference type="ARBA" id="ARBA00023136"/>
    </source>
</evidence>
<gene>
    <name evidence="11" type="ORF">POF43_000885</name>
</gene>
<comment type="function">
    <text evidence="6">Catalyzes the glycosylation of 4,4'-diaponeurosporenoate, i.e. the esterification of glucose at the C1'' position with the carboxyl group of 4,4'-diaponeurosporenic acid, to form glycosyl-4,4'-diaponeurosporenoate. This is a step in the biosynthesis of staphyloxanthin, an orange pigment present in most staphylococci strains.</text>
</comment>
<evidence type="ECO:0000256" key="4">
    <source>
        <dbReference type="ARBA" id="ARBA00022679"/>
    </source>
</evidence>
<proteinExistence type="inferred from homology"/>
<keyword evidence="12" id="KW-1185">Reference proteome</keyword>
<keyword evidence="2" id="KW-1003">Cell membrane</keyword>
<dbReference type="SUPFAM" id="SSF53448">
    <property type="entry name" value="Nucleotide-diphospho-sugar transferases"/>
    <property type="match status" value="1"/>
</dbReference>
<evidence type="ECO:0000256" key="6">
    <source>
        <dbReference type="ARBA" id="ARBA00037281"/>
    </source>
</evidence>
<evidence type="ECO:0000256" key="8">
    <source>
        <dbReference type="ARBA" id="ARBA00038120"/>
    </source>
</evidence>
<evidence type="ECO:0000313" key="12">
    <source>
        <dbReference type="Proteomes" id="UP001156398"/>
    </source>
</evidence>
<evidence type="ECO:0000313" key="11">
    <source>
        <dbReference type="EMBL" id="MDI5961292.1"/>
    </source>
</evidence>
<feature type="domain" description="Glycosyltransferase 2-like" evidence="10">
    <location>
        <begin position="16"/>
        <end position="183"/>
    </location>
</feature>
<dbReference type="InterPro" id="IPR029044">
    <property type="entry name" value="Nucleotide-diphossugar_trans"/>
</dbReference>
<comment type="similarity">
    <text evidence="8">Belongs to the glycosyltransferase 2 family. CrtQ subfamily.</text>
</comment>
<evidence type="ECO:0000256" key="9">
    <source>
        <dbReference type="ARBA" id="ARBA00040345"/>
    </source>
</evidence>
<organism evidence="11 12">
    <name type="scientific">Streptantibioticus silvisoli</name>
    <dbReference type="NCBI Taxonomy" id="2705255"/>
    <lineage>
        <taxon>Bacteria</taxon>
        <taxon>Bacillati</taxon>
        <taxon>Actinomycetota</taxon>
        <taxon>Actinomycetes</taxon>
        <taxon>Kitasatosporales</taxon>
        <taxon>Streptomycetaceae</taxon>
        <taxon>Streptantibioticus</taxon>
    </lineage>
</organism>